<dbReference type="KEGG" id="mshg:MSG_04188"/>
<keyword evidence="6" id="KW-1185">Reference proteome</keyword>
<dbReference type="Proteomes" id="UP000217736">
    <property type="component" value="Chromosome"/>
</dbReference>
<evidence type="ECO:0000256" key="2">
    <source>
        <dbReference type="ARBA" id="ARBA00023125"/>
    </source>
</evidence>
<evidence type="ECO:0000256" key="3">
    <source>
        <dbReference type="ARBA" id="ARBA00023163"/>
    </source>
</evidence>
<gene>
    <name evidence="5" type="primary">lldR</name>
    <name evidence="5" type="ORF">MSG_04188</name>
</gene>
<accession>A0A1Z4EMU2</accession>
<dbReference type="SUPFAM" id="SSF48008">
    <property type="entry name" value="GntR ligand-binding domain-like"/>
    <property type="match status" value="1"/>
</dbReference>
<dbReference type="Gene3D" id="1.20.120.530">
    <property type="entry name" value="GntR ligand-binding domain-like"/>
    <property type="match status" value="1"/>
</dbReference>
<dbReference type="Pfam" id="PF07729">
    <property type="entry name" value="FCD"/>
    <property type="match status" value="1"/>
</dbReference>
<organism evidence="5 6">
    <name type="scientific">Mycobacterium shigaense</name>
    <dbReference type="NCBI Taxonomy" id="722731"/>
    <lineage>
        <taxon>Bacteria</taxon>
        <taxon>Bacillati</taxon>
        <taxon>Actinomycetota</taxon>
        <taxon>Actinomycetes</taxon>
        <taxon>Mycobacteriales</taxon>
        <taxon>Mycobacteriaceae</taxon>
        <taxon>Mycobacterium</taxon>
        <taxon>Mycobacterium simiae complex</taxon>
    </lineage>
</organism>
<evidence type="ECO:0000313" key="5">
    <source>
        <dbReference type="EMBL" id="BAX94309.1"/>
    </source>
</evidence>
<evidence type="ECO:0000256" key="1">
    <source>
        <dbReference type="ARBA" id="ARBA00023015"/>
    </source>
</evidence>
<evidence type="ECO:0000259" key="4">
    <source>
        <dbReference type="Pfam" id="PF07729"/>
    </source>
</evidence>
<dbReference type="AlphaFoldDB" id="A0A1Z4EMU2"/>
<dbReference type="InterPro" id="IPR011711">
    <property type="entry name" value="GntR_C"/>
</dbReference>
<evidence type="ECO:0000313" key="6">
    <source>
        <dbReference type="Proteomes" id="UP000217736"/>
    </source>
</evidence>
<dbReference type="PANTHER" id="PTHR43537">
    <property type="entry name" value="TRANSCRIPTIONAL REGULATOR, GNTR FAMILY"/>
    <property type="match status" value="1"/>
</dbReference>
<name>A0A1Z4EMU2_9MYCO</name>
<dbReference type="PANTHER" id="PTHR43537:SF5">
    <property type="entry name" value="UXU OPERON TRANSCRIPTIONAL REGULATOR"/>
    <property type="match status" value="1"/>
</dbReference>
<feature type="domain" description="GntR C-terminal" evidence="4">
    <location>
        <begin position="2"/>
        <end position="98"/>
    </location>
</feature>
<dbReference type="InterPro" id="IPR008920">
    <property type="entry name" value="TF_FadR/GntR_C"/>
</dbReference>
<reference evidence="6" key="1">
    <citation type="submission" date="2017-06" db="EMBL/GenBank/DDBJ databases">
        <title>Complete Genome Sequence of Mycobacterium shigaense.</title>
        <authorList>
            <person name="Fukano H."/>
            <person name="Yoshida M."/>
            <person name="Kazumi Y."/>
            <person name="Ogura Y."/>
            <person name="Mitarai S."/>
            <person name="Hayashi T."/>
            <person name="Hoshino Y."/>
        </authorList>
    </citation>
    <scope>NUCLEOTIDE SEQUENCE [LARGE SCALE GENOMIC DNA]</scope>
    <source>
        <strain evidence="6">UN-152</strain>
    </source>
</reference>
<protein>
    <submittedName>
        <fullName evidence="5">Transcriptional regulator LldR</fullName>
    </submittedName>
</protein>
<keyword evidence="1" id="KW-0805">Transcription regulation</keyword>
<keyword evidence="3" id="KW-0804">Transcription</keyword>
<keyword evidence="2" id="KW-0238">DNA-binding</keyword>
<dbReference type="GO" id="GO:0003677">
    <property type="term" value="F:DNA binding"/>
    <property type="evidence" value="ECO:0007669"/>
    <property type="project" value="UniProtKB-KW"/>
</dbReference>
<dbReference type="EMBL" id="AP018164">
    <property type="protein sequence ID" value="BAX94309.1"/>
    <property type="molecule type" value="Genomic_DNA"/>
</dbReference>
<proteinExistence type="predicted"/>
<sequence length="113" mass="12242">MQLDQLLELAATNNEDADIVTWVRNDLRFHTAIAEMTGNSLHVRLISQLRELQFEQTVKTARRLGGLGAPIAEHGAIVDAIAAADAEGAKTAMAAHLRAIQERAQIAQAYGEP</sequence>